<proteinExistence type="predicted"/>
<keyword evidence="1" id="KW-0732">Signal</keyword>
<sequence>MKFGFIFSICALLLIYFQLSVAVICLSNTGERNCTSCVMYKCSVEAGPLIDGCPDDFFKNCSKHTEFIKSKNYNDMEFYDPKDNVLYISGCGNEIEGRMCIELKFVRIYGKGIKDAFCIEGGKPCVVPDDKPADSGSNDQNGALKLIGILSFGWLLSTAAWNLY</sequence>
<protein>
    <submittedName>
        <fullName evidence="3">Uncharacterized protein</fullName>
    </submittedName>
</protein>
<keyword evidence="2" id="KW-1185">Reference proteome</keyword>
<dbReference type="WBParaSite" id="PDA_v2.g9624.t1">
    <property type="protein sequence ID" value="PDA_v2.g9624.t1"/>
    <property type="gene ID" value="PDA_v2.g9624"/>
</dbReference>
<organism evidence="2 3">
    <name type="scientific">Panagrolaimus davidi</name>
    <dbReference type="NCBI Taxonomy" id="227884"/>
    <lineage>
        <taxon>Eukaryota</taxon>
        <taxon>Metazoa</taxon>
        <taxon>Ecdysozoa</taxon>
        <taxon>Nematoda</taxon>
        <taxon>Chromadorea</taxon>
        <taxon>Rhabditida</taxon>
        <taxon>Tylenchina</taxon>
        <taxon>Panagrolaimomorpha</taxon>
        <taxon>Panagrolaimoidea</taxon>
        <taxon>Panagrolaimidae</taxon>
        <taxon>Panagrolaimus</taxon>
    </lineage>
</organism>
<evidence type="ECO:0000313" key="2">
    <source>
        <dbReference type="Proteomes" id="UP000887578"/>
    </source>
</evidence>
<feature type="chain" id="PRO_5037045769" evidence="1">
    <location>
        <begin position="23"/>
        <end position="164"/>
    </location>
</feature>
<dbReference type="AlphaFoldDB" id="A0A914QZ40"/>
<evidence type="ECO:0000313" key="3">
    <source>
        <dbReference type="WBParaSite" id="PDA_v2.g9624.t1"/>
    </source>
</evidence>
<evidence type="ECO:0000256" key="1">
    <source>
        <dbReference type="SAM" id="SignalP"/>
    </source>
</evidence>
<name>A0A914QZ40_9BILA</name>
<accession>A0A914QZ40</accession>
<reference evidence="3" key="1">
    <citation type="submission" date="2022-11" db="UniProtKB">
        <authorList>
            <consortium name="WormBaseParasite"/>
        </authorList>
    </citation>
    <scope>IDENTIFICATION</scope>
</reference>
<dbReference type="Proteomes" id="UP000887578">
    <property type="component" value="Unplaced"/>
</dbReference>
<feature type="signal peptide" evidence="1">
    <location>
        <begin position="1"/>
        <end position="22"/>
    </location>
</feature>